<sequence>MGYSEIYCSICGVSFNINRYRTDKEPPSAALGEPQFLNAEDCTDENGCYFVQRSESSIPLADQVKYPPSEIENSDIPEDEWEHIPGLNCSEHGAYNGHRISIAAMKGCNTFQCLVRKPKDWKPQPDDEEFEVKGECFLSGLGDDMPSRDVDWPTVFPGRHGISQPRADNIIWDENEMGEYAMPFHPTCLEIFKRASLKHSGVVDIQGLTQWWRLENDYDDFHAFPRHEAVKKAQEQWWSHVLGDEFLAANPCFIPGFESLLQSSPVTDSQDSTPMLKAISNEGSNNDPFSKLPPEIRHSILVQLNFKDLANLRLTSRVFLQLPNPVLYELTIRRTPWLYEAWSTLPISFWATTTQEAVEKEAEDNSDFLKHSHPATLVCQLSRTETDWLHVQTEISRNWPKLLGLRNRRRIWKDCEEILKRVDKHRAQGNIKALNS</sequence>
<keyword evidence="3" id="KW-1185">Reference proteome</keyword>
<comment type="caution">
    <text evidence="2">The sequence shown here is derived from an EMBL/GenBank/DDBJ whole genome shotgun (WGS) entry which is preliminary data.</text>
</comment>
<dbReference type="AlphaFoldDB" id="A0A395SWM5"/>
<dbReference type="OrthoDB" id="40579at2759"/>
<name>A0A395SWM5_9HYPO</name>
<dbReference type="SUPFAM" id="SSF81383">
    <property type="entry name" value="F-box domain"/>
    <property type="match status" value="1"/>
</dbReference>
<dbReference type="EMBL" id="PXOG01000104">
    <property type="protein sequence ID" value="RGP76878.1"/>
    <property type="molecule type" value="Genomic_DNA"/>
</dbReference>
<dbReference type="Pfam" id="PF00646">
    <property type="entry name" value="F-box"/>
    <property type="match status" value="1"/>
</dbReference>
<evidence type="ECO:0000259" key="1">
    <source>
        <dbReference type="PROSITE" id="PS50181"/>
    </source>
</evidence>
<dbReference type="InterPro" id="IPR001810">
    <property type="entry name" value="F-box_dom"/>
</dbReference>
<reference evidence="2 3" key="1">
    <citation type="journal article" date="2018" name="PLoS Pathog.">
        <title>Evolution of structural diversity of trichothecenes, a family of toxins produced by plant pathogenic and entomopathogenic fungi.</title>
        <authorList>
            <person name="Proctor R.H."/>
            <person name="McCormick S.P."/>
            <person name="Kim H.S."/>
            <person name="Cardoza R.E."/>
            <person name="Stanley A.M."/>
            <person name="Lindo L."/>
            <person name="Kelly A."/>
            <person name="Brown D.W."/>
            <person name="Lee T."/>
            <person name="Vaughan M.M."/>
            <person name="Alexander N.J."/>
            <person name="Busman M."/>
            <person name="Gutierrez S."/>
        </authorList>
    </citation>
    <scope>NUCLEOTIDE SEQUENCE [LARGE SCALE GENOMIC DNA]</scope>
    <source>
        <strain evidence="2 3">NRRL 20695</strain>
    </source>
</reference>
<evidence type="ECO:0000313" key="3">
    <source>
        <dbReference type="Proteomes" id="UP000266234"/>
    </source>
</evidence>
<organism evidence="2 3">
    <name type="scientific">Fusarium longipes</name>
    <dbReference type="NCBI Taxonomy" id="694270"/>
    <lineage>
        <taxon>Eukaryota</taxon>
        <taxon>Fungi</taxon>
        <taxon>Dikarya</taxon>
        <taxon>Ascomycota</taxon>
        <taxon>Pezizomycotina</taxon>
        <taxon>Sordariomycetes</taxon>
        <taxon>Hypocreomycetidae</taxon>
        <taxon>Hypocreales</taxon>
        <taxon>Nectriaceae</taxon>
        <taxon>Fusarium</taxon>
    </lineage>
</organism>
<protein>
    <recommendedName>
        <fullName evidence="1">F-box domain-containing protein</fullName>
    </recommendedName>
</protein>
<evidence type="ECO:0000313" key="2">
    <source>
        <dbReference type="EMBL" id="RGP76878.1"/>
    </source>
</evidence>
<dbReference type="InterPro" id="IPR036047">
    <property type="entry name" value="F-box-like_dom_sf"/>
</dbReference>
<dbReference type="PROSITE" id="PS50181">
    <property type="entry name" value="FBOX"/>
    <property type="match status" value="1"/>
</dbReference>
<dbReference type="Proteomes" id="UP000266234">
    <property type="component" value="Unassembled WGS sequence"/>
</dbReference>
<proteinExistence type="predicted"/>
<gene>
    <name evidence="2" type="ORF">FLONG3_4961</name>
</gene>
<accession>A0A395SWM5</accession>
<feature type="domain" description="F-box" evidence="1">
    <location>
        <begin position="286"/>
        <end position="335"/>
    </location>
</feature>
<dbReference type="STRING" id="694270.A0A395SWM5"/>